<dbReference type="InterPro" id="IPR038729">
    <property type="entry name" value="Rad50/SbcC_AAA"/>
</dbReference>
<accession>A0A6N3X5Q5</accession>
<dbReference type="PANTHER" id="PTHR32182">
    <property type="entry name" value="DNA REPLICATION AND REPAIR PROTEIN RECF"/>
    <property type="match status" value="1"/>
</dbReference>
<dbReference type="Pfam" id="PF13304">
    <property type="entry name" value="AAA_21"/>
    <property type="match status" value="1"/>
</dbReference>
<evidence type="ECO:0000313" key="2">
    <source>
        <dbReference type="EMBL" id="KKZ14869.1"/>
    </source>
</evidence>
<evidence type="ECO:0000259" key="1">
    <source>
        <dbReference type="SMART" id="SM00382"/>
    </source>
</evidence>
<dbReference type="Pfam" id="PF13476">
    <property type="entry name" value="AAA_23"/>
    <property type="match status" value="1"/>
</dbReference>
<evidence type="ECO:0000313" key="3">
    <source>
        <dbReference type="Proteomes" id="UP000035054"/>
    </source>
</evidence>
<dbReference type="InterPro" id="IPR003959">
    <property type="entry name" value="ATPase_AAA_core"/>
</dbReference>
<dbReference type="GO" id="GO:0000731">
    <property type="term" value="P:DNA synthesis involved in DNA repair"/>
    <property type="evidence" value="ECO:0007669"/>
    <property type="project" value="TreeGrafter"/>
</dbReference>
<reference evidence="2 3" key="1">
    <citation type="submission" date="2015-01" db="EMBL/GenBank/DDBJ databases">
        <title>Lifestyle Evolution in Cyanobacterial Symbionts of Sponges.</title>
        <authorList>
            <person name="Burgsdorf I."/>
            <person name="Slaby B.M."/>
            <person name="Handley K.M."/>
            <person name="Haber M."/>
            <person name="Blom J."/>
            <person name="Marshall C.W."/>
            <person name="Gilbert J.A."/>
            <person name="Hentschel U."/>
            <person name="Steindler L."/>
        </authorList>
    </citation>
    <scope>NUCLEOTIDE SEQUENCE [LARGE SCALE GENOMIC DNA]</scope>
    <source>
        <strain evidence="2">142</strain>
    </source>
</reference>
<dbReference type="Proteomes" id="UP000035054">
    <property type="component" value="Unassembled WGS sequence"/>
</dbReference>
<gene>
    <name evidence="2" type="ORF">TH68_03505</name>
</gene>
<dbReference type="SMART" id="SM00382">
    <property type="entry name" value="AAA"/>
    <property type="match status" value="1"/>
</dbReference>
<protein>
    <recommendedName>
        <fullName evidence="1">AAA+ ATPase domain-containing protein</fullName>
    </recommendedName>
</protein>
<sequence>MRLRRVSLENFRAKQAAELKLGSRLTLLMGENGSGKTTFLDAIAIALGTILTHFPRAKGKRFKQRGDIFQCNGREAPYTRIEVESMKDGLAWDCLQKRDKSQRTANQTPRSLGVKALNQYLDQHILEPWQEGLNFELPVIAYYGVSRAVLDVPMRIRRRGFSKHDTRFDSFADSLNSTSRFRSSFIWFHDKEHEELHLKQEKRDFNTRLPELDAVRRCISSLLPHVSNPRTITNPPRFLITYQGQEFEIDQLSDGYKTMFGLAMDLGRRMVEANPSSSDPLTTEAVVLIDEVDLHLHPAWQQHVVSDFLRTLPNTQFILTSHSPILVESINNLLKRHDIDHLLKKYPEEFETEITSIKDIYPLAPQDTSVYHMTKDDELEDLLDLDHGLTGDTLIEFFNTVSATFDRMRNLKDDFEQEDIISYSPKEEDIT</sequence>
<feature type="domain" description="AAA+ ATPase" evidence="1">
    <location>
        <begin position="22"/>
        <end position="345"/>
    </location>
</feature>
<name>A0A6N3X5Q5_9SYNE</name>
<dbReference type="Gene3D" id="3.40.50.300">
    <property type="entry name" value="P-loop containing nucleotide triphosphate hydrolases"/>
    <property type="match status" value="1"/>
</dbReference>
<dbReference type="AlphaFoldDB" id="A0A6N3X5Q5"/>
<comment type="caution">
    <text evidence="2">The sequence shown here is derived from an EMBL/GenBank/DDBJ whole genome shotgun (WGS) entry which is preliminary data.</text>
</comment>
<dbReference type="SUPFAM" id="SSF52540">
    <property type="entry name" value="P-loop containing nucleoside triphosphate hydrolases"/>
    <property type="match status" value="1"/>
</dbReference>
<dbReference type="EMBL" id="JXUO01000113">
    <property type="protein sequence ID" value="KKZ14869.1"/>
    <property type="molecule type" value="Genomic_DNA"/>
</dbReference>
<proteinExistence type="predicted"/>
<dbReference type="InterPro" id="IPR027417">
    <property type="entry name" value="P-loop_NTPase"/>
</dbReference>
<dbReference type="PANTHER" id="PTHR32182:SF23">
    <property type="entry name" value="ATP BINDING PROTEIN"/>
    <property type="match status" value="1"/>
</dbReference>
<dbReference type="InterPro" id="IPR003593">
    <property type="entry name" value="AAA+_ATPase"/>
</dbReference>
<dbReference type="GO" id="GO:0016887">
    <property type="term" value="F:ATP hydrolysis activity"/>
    <property type="evidence" value="ECO:0007669"/>
    <property type="project" value="InterPro"/>
</dbReference>
<dbReference type="GO" id="GO:0006302">
    <property type="term" value="P:double-strand break repair"/>
    <property type="evidence" value="ECO:0007669"/>
    <property type="project" value="InterPro"/>
</dbReference>
<organism evidence="2 3">
    <name type="scientific">Candidatus Synechococcus spongiarum 142</name>
    <dbReference type="NCBI Taxonomy" id="1608213"/>
    <lineage>
        <taxon>Bacteria</taxon>
        <taxon>Bacillati</taxon>
        <taxon>Cyanobacteriota</taxon>
        <taxon>Cyanophyceae</taxon>
        <taxon>Synechococcales</taxon>
        <taxon>Synechococcaceae</taxon>
        <taxon>Synechococcus</taxon>
    </lineage>
</organism>